<reference evidence="1" key="1">
    <citation type="submission" date="2021-12" db="EMBL/GenBank/DDBJ databases">
        <authorList>
            <person name="Martin H S."/>
        </authorList>
    </citation>
    <scope>NUCLEOTIDE SEQUENCE</scope>
</reference>
<keyword evidence="2" id="KW-1185">Reference proteome</keyword>
<dbReference type="EMBL" id="OV170221">
    <property type="protein sequence ID" value="CAH0713842.1"/>
    <property type="molecule type" value="Genomic_DNA"/>
</dbReference>
<evidence type="ECO:0000313" key="2">
    <source>
        <dbReference type="Proteomes" id="UP000838878"/>
    </source>
</evidence>
<dbReference type="Proteomes" id="UP000838878">
    <property type="component" value="Chromosome 1"/>
</dbReference>
<proteinExistence type="predicted"/>
<feature type="non-terminal residue" evidence="1">
    <location>
        <position position="303"/>
    </location>
</feature>
<name>A0A8J9U4S9_9NEOP</name>
<gene>
    <name evidence="1" type="ORF">BINO364_LOCUS949</name>
</gene>
<dbReference type="OrthoDB" id="6361347at2759"/>
<evidence type="ECO:0000313" key="1">
    <source>
        <dbReference type="EMBL" id="CAH0713842.1"/>
    </source>
</evidence>
<organism evidence="1 2">
    <name type="scientific">Brenthis ino</name>
    <name type="common">lesser marbled fritillary</name>
    <dbReference type="NCBI Taxonomy" id="405034"/>
    <lineage>
        <taxon>Eukaryota</taxon>
        <taxon>Metazoa</taxon>
        <taxon>Ecdysozoa</taxon>
        <taxon>Arthropoda</taxon>
        <taxon>Hexapoda</taxon>
        <taxon>Insecta</taxon>
        <taxon>Pterygota</taxon>
        <taxon>Neoptera</taxon>
        <taxon>Endopterygota</taxon>
        <taxon>Lepidoptera</taxon>
        <taxon>Glossata</taxon>
        <taxon>Ditrysia</taxon>
        <taxon>Papilionoidea</taxon>
        <taxon>Nymphalidae</taxon>
        <taxon>Heliconiinae</taxon>
        <taxon>Argynnini</taxon>
        <taxon>Brenthis</taxon>
    </lineage>
</organism>
<protein>
    <submittedName>
        <fullName evidence="1">Uncharacterized protein</fullName>
    </submittedName>
</protein>
<sequence>MQNYNINEHYNFSKDFSTQNLSDAQFLKNPLGSDIEQESQYEPSHRADVETFAPVLSPNLLKVKLEEILKNAKTLTATLKKQISYIENQERTLKEAIANGRSGTTVLTVTTLGQNPRTYFIRDGFWTLCNGIVQYPIATQPHNVFTELFSSPRCIGQEVRARRDTCAFNSLIKYDTVPATKRSTYIEDNYLCLKPSFNHTLETYMSVPKRIVDETCKNGVIKTMPENILDCGLRVLLEYVFYPNRSQFSMLPFEYCTEKDGACKLTVGWHLSNTSIENFEFLKTENNFKKFFIQNDHYLEPFI</sequence>
<dbReference type="AlphaFoldDB" id="A0A8J9U4S9"/>
<accession>A0A8J9U4S9</accession>